<reference evidence="1 2" key="1">
    <citation type="submission" date="2017-05" db="EMBL/GenBank/DDBJ databases">
        <title>Genomic insights into alkan degradation activity of Oleiphilus messinensis.</title>
        <authorList>
            <person name="Kozyavkin S.A."/>
            <person name="Slesarev A.I."/>
            <person name="Golyshin P.N."/>
            <person name="Korzhenkov A."/>
            <person name="Golyshina O.N."/>
            <person name="Toshchakov S.V."/>
        </authorList>
    </citation>
    <scope>NUCLEOTIDE SEQUENCE [LARGE SCALE GENOMIC DNA]</scope>
    <source>
        <strain evidence="1 2">ME102</strain>
    </source>
</reference>
<gene>
    <name evidence="1" type="ORF">OLMES_3783</name>
</gene>
<organism evidence="1 2">
    <name type="scientific">Oleiphilus messinensis</name>
    <dbReference type="NCBI Taxonomy" id="141451"/>
    <lineage>
        <taxon>Bacteria</taxon>
        <taxon>Pseudomonadati</taxon>
        <taxon>Pseudomonadota</taxon>
        <taxon>Gammaproteobacteria</taxon>
        <taxon>Oceanospirillales</taxon>
        <taxon>Oleiphilaceae</taxon>
        <taxon>Oleiphilus</taxon>
    </lineage>
</organism>
<dbReference type="KEGG" id="ome:OLMES_3783"/>
<protein>
    <submittedName>
        <fullName evidence="1">Uncharacterized protein</fullName>
    </submittedName>
</protein>
<name>A0A1Y0IEL6_9GAMM</name>
<dbReference type="AlphaFoldDB" id="A0A1Y0IEL6"/>
<dbReference type="EMBL" id="CP021425">
    <property type="protein sequence ID" value="ARU57804.1"/>
    <property type="molecule type" value="Genomic_DNA"/>
</dbReference>
<sequence length="81" mass="9389">MSTLAFVDHLMLKQSAVIQGRLSERVRACRVRFAVRIEYFYHSSRKDTHSSIEKRKLSRREYELGGLSEKLRDCAVSVAQS</sequence>
<accession>A0A1Y0IEL6</accession>
<keyword evidence="2" id="KW-1185">Reference proteome</keyword>
<dbReference type="Proteomes" id="UP000196027">
    <property type="component" value="Chromosome"/>
</dbReference>
<evidence type="ECO:0000313" key="1">
    <source>
        <dbReference type="EMBL" id="ARU57804.1"/>
    </source>
</evidence>
<proteinExistence type="predicted"/>
<evidence type="ECO:0000313" key="2">
    <source>
        <dbReference type="Proteomes" id="UP000196027"/>
    </source>
</evidence>